<dbReference type="InterPro" id="IPR002305">
    <property type="entry name" value="aa-tRNA-synth_Ic"/>
</dbReference>
<dbReference type="PROSITE" id="PS00178">
    <property type="entry name" value="AA_TRNA_LIGASE_I"/>
    <property type="match status" value="1"/>
</dbReference>
<dbReference type="InterPro" id="IPR002306">
    <property type="entry name" value="Trp-tRNA-ligase"/>
</dbReference>
<dbReference type="STRING" id="225164.V4A571"/>
<dbReference type="SUPFAM" id="SSF52374">
    <property type="entry name" value="Nucleotidylyl transferase"/>
    <property type="match status" value="1"/>
</dbReference>
<keyword evidence="8 12" id="KW-0067">ATP-binding</keyword>
<dbReference type="GeneID" id="20232317"/>
<dbReference type="Gene3D" id="1.10.240.10">
    <property type="entry name" value="Tyrosyl-Transfer RNA Synthetase"/>
    <property type="match status" value="1"/>
</dbReference>
<dbReference type="OrthoDB" id="10261385at2759"/>
<dbReference type="PANTHER" id="PTHR10055">
    <property type="entry name" value="TRYPTOPHANYL-TRNA SYNTHETASE"/>
    <property type="match status" value="1"/>
</dbReference>
<dbReference type="EMBL" id="KB202481">
    <property type="protein sequence ID" value="ESO90165.1"/>
    <property type="molecule type" value="Genomic_DNA"/>
</dbReference>
<evidence type="ECO:0000256" key="9">
    <source>
        <dbReference type="ARBA" id="ARBA00022917"/>
    </source>
</evidence>
<dbReference type="KEGG" id="lgi:LOTGIDRAFT_124007"/>
<evidence type="ECO:0000256" key="10">
    <source>
        <dbReference type="ARBA" id="ARBA00023146"/>
    </source>
</evidence>
<reference evidence="13 14" key="1">
    <citation type="journal article" date="2013" name="Nature">
        <title>Insights into bilaterian evolution from three spiralian genomes.</title>
        <authorList>
            <person name="Simakov O."/>
            <person name="Marletaz F."/>
            <person name="Cho S.J."/>
            <person name="Edsinger-Gonzales E."/>
            <person name="Havlak P."/>
            <person name="Hellsten U."/>
            <person name="Kuo D.H."/>
            <person name="Larsson T."/>
            <person name="Lv J."/>
            <person name="Arendt D."/>
            <person name="Savage R."/>
            <person name="Osoegawa K."/>
            <person name="de Jong P."/>
            <person name="Grimwood J."/>
            <person name="Chapman J.A."/>
            <person name="Shapiro H."/>
            <person name="Aerts A."/>
            <person name="Otillar R.P."/>
            <person name="Terry A.Y."/>
            <person name="Boore J.L."/>
            <person name="Grigoriev I.V."/>
            <person name="Lindberg D.R."/>
            <person name="Seaver E.C."/>
            <person name="Weisblat D.A."/>
            <person name="Putnam N.H."/>
            <person name="Rokhsar D.S."/>
        </authorList>
    </citation>
    <scope>NUCLEOTIDE SEQUENCE [LARGE SCALE GENOMIC DNA]</scope>
</reference>
<keyword evidence="14" id="KW-1185">Reference proteome</keyword>
<evidence type="ECO:0000256" key="3">
    <source>
        <dbReference type="ARBA" id="ARBA00013161"/>
    </source>
</evidence>
<evidence type="ECO:0000256" key="7">
    <source>
        <dbReference type="ARBA" id="ARBA00022741"/>
    </source>
</evidence>
<evidence type="ECO:0000256" key="6">
    <source>
        <dbReference type="ARBA" id="ARBA00022598"/>
    </source>
</evidence>
<evidence type="ECO:0000256" key="11">
    <source>
        <dbReference type="ARBA" id="ARBA00030268"/>
    </source>
</evidence>
<dbReference type="Pfam" id="PF00579">
    <property type="entry name" value="tRNA-synt_1b"/>
    <property type="match status" value="1"/>
</dbReference>
<dbReference type="GO" id="GO:0006436">
    <property type="term" value="P:tryptophanyl-tRNA aminoacylation"/>
    <property type="evidence" value="ECO:0007669"/>
    <property type="project" value="InterPro"/>
</dbReference>
<evidence type="ECO:0000256" key="1">
    <source>
        <dbReference type="ARBA" id="ARBA00004496"/>
    </source>
</evidence>
<dbReference type="HOGENOM" id="CLU_032621_0_1_1"/>
<dbReference type="InterPro" id="IPR001412">
    <property type="entry name" value="aa-tRNA-synth_I_CS"/>
</dbReference>
<keyword evidence="5" id="KW-0963">Cytoplasm</keyword>
<dbReference type="OMA" id="SIYHRFM"/>
<dbReference type="FunFam" id="1.10.240.10:FF:000003">
    <property type="entry name" value="Tryptophan--tRNA ligase, cytoplasmic"/>
    <property type="match status" value="1"/>
</dbReference>
<dbReference type="AlphaFoldDB" id="V4A571"/>
<keyword evidence="9 12" id="KW-0648">Protein biosynthesis</keyword>
<dbReference type="CTD" id="20232317"/>
<keyword evidence="7 12" id="KW-0547">Nucleotide-binding</keyword>
<dbReference type="NCBIfam" id="TIGR00233">
    <property type="entry name" value="trpS"/>
    <property type="match status" value="1"/>
</dbReference>
<dbReference type="Proteomes" id="UP000030746">
    <property type="component" value="Unassembled WGS sequence"/>
</dbReference>
<keyword evidence="10 12" id="KW-0030">Aminoacyl-tRNA synthetase</keyword>
<organism evidence="13 14">
    <name type="scientific">Lottia gigantea</name>
    <name type="common">Giant owl limpet</name>
    <dbReference type="NCBI Taxonomy" id="225164"/>
    <lineage>
        <taxon>Eukaryota</taxon>
        <taxon>Metazoa</taxon>
        <taxon>Spiralia</taxon>
        <taxon>Lophotrochozoa</taxon>
        <taxon>Mollusca</taxon>
        <taxon>Gastropoda</taxon>
        <taxon>Patellogastropoda</taxon>
        <taxon>Lottioidea</taxon>
        <taxon>Lottiidae</taxon>
        <taxon>Lottia</taxon>
    </lineage>
</organism>
<dbReference type="RefSeq" id="XP_009059239.1">
    <property type="nucleotide sequence ID" value="XM_009060991.1"/>
</dbReference>
<gene>
    <name evidence="13" type="ORF">LOTGIDRAFT_124007</name>
</gene>
<dbReference type="GO" id="GO:0004830">
    <property type="term" value="F:tryptophan-tRNA ligase activity"/>
    <property type="evidence" value="ECO:0007669"/>
    <property type="project" value="UniProtKB-EC"/>
</dbReference>
<evidence type="ECO:0000256" key="2">
    <source>
        <dbReference type="ARBA" id="ARBA00005594"/>
    </source>
</evidence>
<keyword evidence="6 12" id="KW-0436">Ligase</keyword>
<dbReference type="CDD" id="cd00806">
    <property type="entry name" value="TrpRS_core"/>
    <property type="match status" value="1"/>
</dbReference>
<dbReference type="PRINTS" id="PR01039">
    <property type="entry name" value="TRNASYNTHTRP"/>
</dbReference>
<protein>
    <recommendedName>
        <fullName evidence="4">Tryptophan--tRNA ligase, cytoplasmic</fullName>
        <ecNumber evidence="3">6.1.1.2</ecNumber>
    </recommendedName>
    <alternativeName>
        <fullName evidence="11">Tryptophanyl-tRNA synthetase</fullName>
    </alternativeName>
</protein>
<dbReference type="GO" id="GO:0005737">
    <property type="term" value="C:cytoplasm"/>
    <property type="evidence" value="ECO:0007669"/>
    <property type="project" value="UniProtKB-SubCell"/>
</dbReference>
<dbReference type="PANTHER" id="PTHR10055:SF1">
    <property type="entry name" value="TRYPTOPHAN--TRNA LIGASE, CYTOPLASMIC"/>
    <property type="match status" value="1"/>
</dbReference>
<name>V4A571_LOTGI</name>
<evidence type="ECO:0000256" key="4">
    <source>
        <dbReference type="ARBA" id="ARBA00013782"/>
    </source>
</evidence>
<dbReference type="FunFam" id="3.40.50.620:FF:000033">
    <property type="entry name" value="tryptophan--tRNA ligase, cytoplasmic"/>
    <property type="match status" value="1"/>
</dbReference>
<evidence type="ECO:0000256" key="8">
    <source>
        <dbReference type="ARBA" id="ARBA00022840"/>
    </source>
</evidence>
<dbReference type="Gene3D" id="3.40.50.620">
    <property type="entry name" value="HUPs"/>
    <property type="match status" value="1"/>
</dbReference>
<sequence>MAEQDIIIHPEEDIVDPWTVKSSSDKGVDYNKLIEKFGSMKIDEELIKRMERVTGKPVHHFIRRGIFFSHREMHHILDLYEKKQPFYLYTGRGPSSDAMHLGHLVPFICTRWLQETFDVPLVIQLTDDEKFLWKDLTAEETHKLAYENAKDIIACGFDLDKTFIFSDFDYVGGCTDFYKNICRIQKLVTFNQVKGIFGFDDSTCIGKVGFPAIQAAPSFSSSFPLIFGGHTKVPCLIPCAIDQDPYFRMTRDVAPRLQFLKPALLHSVFFPALQGAQSKMSSSEPTSSIFLTDSQKDIKDKINKYAYSGGQATVEEHKEKGGDCEVDVSYQYLRFFMDDDAKLEQLRKDYTSGELLTGHLKKELITVLQKLVGEHQERKAKITDADVKKFMTPRKLNYKY</sequence>
<evidence type="ECO:0000256" key="12">
    <source>
        <dbReference type="RuleBase" id="RU363036"/>
    </source>
</evidence>
<dbReference type="EC" id="6.1.1.2" evidence="3"/>
<dbReference type="InterPro" id="IPR014729">
    <property type="entry name" value="Rossmann-like_a/b/a_fold"/>
</dbReference>
<evidence type="ECO:0000256" key="5">
    <source>
        <dbReference type="ARBA" id="ARBA00022490"/>
    </source>
</evidence>
<evidence type="ECO:0000313" key="13">
    <source>
        <dbReference type="EMBL" id="ESO90165.1"/>
    </source>
</evidence>
<comment type="similarity">
    <text evidence="2 12">Belongs to the class-I aminoacyl-tRNA synthetase family.</text>
</comment>
<accession>V4A571</accession>
<dbReference type="GO" id="GO:0005524">
    <property type="term" value="F:ATP binding"/>
    <property type="evidence" value="ECO:0007669"/>
    <property type="project" value="UniProtKB-KW"/>
</dbReference>
<proteinExistence type="inferred from homology"/>
<comment type="subcellular location">
    <subcellularLocation>
        <location evidence="1">Cytoplasm</location>
    </subcellularLocation>
</comment>
<evidence type="ECO:0000313" key="14">
    <source>
        <dbReference type="Proteomes" id="UP000030746"/>
    </source>
</evidence>